<dbReference type="PANTHER" id="PTHR39174">
    <property type="entry name" value="INNER MEMBRANE PROTEIN-RELATED"/>
    <property type="match status" value="1"/>
</dbReference>
<reference evidence="2 3" key="1">
    <citation type="submission" date="2016-10" db="EMBL/GenBank/DDBJ databases">
        <title>Rodentibacter gen. nov. and new species.</title>
        <authorList>
            <person name="Christensen H."/>
        </authorList>
    </citation>
    <scope>NUCLEOTIDE SEQUENCE [LARGE SCALE GENOMIC DNA]</scope>
    <source>
        <strain evidence="2 3">1998236014</strain>
    </source>
</reference>
<dbReference type="Proteomes" id="UP000188820">
    <property type="component" value="Unassembled WGS sequence"/>
</dbReference>
<comment type="caution">
    <text evidence="2">The sequence shown here is derived from an EMBL/GenBank/DDBJ whole genome shotgun (WGS) entry which is preliminary data.</text>
</comment>
<keyword evidence="1" id="KW-1133">Transmembrane helix</keyword>
<keyword evidence="1" id="KW-0472">Membrane</keyword>
<dbReference type="Pfam" id="PF06196">
    <property type="entry name" value="DUF997"/>
    <property type="match status" value="1"/>
</dbReference>
<accession>A0ABX3KZ13</accession>
<evidence type="ECO:0000256" key="1">
    <source>
        <dbReference type="SAM" id="Phobius"/>
    </source>
</evidence>
<dbReference type="InterPro" id="IPR010398">
    <property type="entry name" value="DUF997"/>
</dbReference>
<gene>
    <name evidence="2" type="ORF">BKG89_03020</name>
</gene>
<dbReference type="EMBL" id="MLAA01000008">
    <property type="protein sequence ID" value="OOF70771.1"/>
    <property type="molecule type" value="Genomic_DNA"/>
</dbReference>
<name>A0ABX3KZ13_9PAST</name>
<evidence type="ECO:0000313" key="2">
    <source>
        <dbReference type="EMBL" id="OOF70771.1"/>
    </source>
</evidence>
<keyword evidence="3" id="KW-1185">Reference proteome</keyword>
<keyword evidence="1" id="KW-0812">Transmembrane</keyword>
<dbReference type="RefSeq" id="WP_077462709.1">
    <property type="nucleotide sequence ID" value="NZ_MLAA01000008.1"/>
</dbReference>
<protein>
    <recommendedName>
        <fullName evidence="4">DUF997 domain-containing protein</fullName>
    </recommendedName>
</protein>
<proteinExistence type="predicted"/>
<evidence type="ECO:0000313" key="3">
    <source>
        <dbReference type="Proteomes" id="UP000188820"/>
    </source>
</evidence>
<feature type="transmembrane region" description="Helical" evidence="1">
    <location>
        <begin position="12"/>
        <end position="33"/>
    </location>
</feature>
<evidence type="ECO:0008006" key="4">
    <source>
        <dbReference type="Google" id="ProtNLM"/>
    </source>
</evidence>
<organism evidence="2 3">
    <name type="scientific">Rodentibacter caecimuris</name>
    <dbReference type="NCBI Taxonomy" id="1796644"/>
    <lineage>
        <taxon>Bacteria</taxon>
        <taxon>Pseudomonadati</taxon>
        <taxon>Pseudomonadota</taxon>
        <taxon>Gammaproteobacteria</taxon>
        <taxon>Pasteurellales</taxon>
        <taxon>Pasteurellaceae</taxon>
        <taxon>Rodentibacter</taxon>
    </lineage>
</organism>
<dbReference type="PANTHER" id="PTHR39174:SF1">
    <property type="entry name" value="INNER MEMBRANE PROTEIN"/>
    <property type="match status" value="1"/>
</dbReference>
<feature type="transmembrane region" description="Helical" evidence="1">
    <location>
        <begin position="45"/>
        <end position="70"/>
    </location>
</feature>
<sequence>MPKTHYQQAAKEAYYALGLTLFYVIAWCISAYLVPDNKGILGFPIWFELSCLYLPLLFSLLVAVVIRLYFKEIDLHEDKE</sequence>